<organism evidence="2 3">
    <name type="scientific">Vitis rotundifolia</name>
    <name type="common">Muscadine grape</name>
    <dbReference type="NCBI Taxonomy" id="103349"/>
    <lineage>
        <taxon>Eukaryota</taxon>
        <taxon>Viridiplantae</taxon>
        <taxon>Streptophyta</taxon>
        <taxon>Embryophyta</taxon>
        <taxon>Tracheophyta</taxon>
        <taxon>Spermatophyta</taxon>
        <taxon>Magnoliopsida</taxon>
        <taxon>eudicotyledons</taxon>
        <taxon>Gunneridae</taxon>
        <taxon>Pentapetalae</taxon>
        <taxon>rosids</taxon>
        <taxon>Vitales</taxon>
        <taxon>Vitaceae</taxon>
        <taxon>Viteae</taxon>
        <taxon>Vitis</taxon>
    </lineage>
</organism>
<dbReference type="Pfam" id="PF09713">
    <property type="entry name" value="A_thal_3526"/>
    <property type="match status" value="1"/>
</dbReference>
<accession>A0AA39DTW0</accession>
<gene>
    <name evidence="2" type="ORF">PVL29_010734</name>
</gene>
<reference evidence="2 3" key="1">
    <citation type="journal article" date="2023" name="BMC Biotechnol.">
        <title>Vitis rotundifolia cv Carlos genome sequencing.</title>
        <authorList>
            <person name="Huff M."/>
            <person name="Hulse-Kemp A."/>
            <person name="Scheffler B."/>
            <person name="Youngblood R."/>
            <person name="Simpson S."/>
            <person name="Babiker E."/>
            <person name="Staton M."/>
        </authorList>
    </citation>
    <scope>NUCLEOTIDE SEQUENCE [LARGE SCALE GENOMIC DNA]</scope>
    <source>
        <tissue evidence="2">Leaf</tissue>
    </source>
</reference>
<feature type="region of interest" description="Disordered" evidence="1">
    <location>
        <begin position="289"/>
        <end position="312"/>
    </location>
</feature>
<comment type="caution">
    <text evidence="2">The sequence shown here is derived from an EMBL/GenBank/DDBJ whole genome shotgun (WGS) entry which is preliminary data.</text>
</comment>
<proteinExistence type="predicted"/>
<evidence type="ECO:0000313" key="2">
    <source>
        <dbReference type="EMBL" id="KAJ9695410.1"/>
    </source>
</evidence>
<evidence type="ECO:0000313" key="3">
    <source>
        <dbReference type="Proteomes" id="UP001168098"/>
    </source>
</evidence>
<dbReference type="Proteomes" id="UP001168098">
    <property type="component" value="Unassembled WGS sequence"/>
</dbReference>
<feature type="compositionally biased region" description="Basic and acidic residues" evidence="1">
    <location>
        <begin position="295"/>
        <end position="312"/>
    </location>
</feature>
<dbReference type="InterPro" id="IPR006476">
    <property type="entry name" value="CHP01589_pln"/>
</dbReference>
<dbReference type="NCBIfam" id="TIGR01589">
    <property type="entry name" value="A_thal_3526"/>
    <property type="match status" value="1"/>
</dbReference>
<dbReference type="PANTHER" id="PTHR31871:SF1">
    <property type="entry name" value="HISTIDINE-TRNA LIGASE"/>
    <property type="match status" value="1"/>
</dbReference>
<dbReference type="PANTHER" id="PTHR31871">
    <property type="entry name" value="OS02G0137100 PROTEIN"/>
    <property type="match status" value="1"/>
</dbReference>
<keyword evidence="3" id="KW-1185">Reference proteome</keyword>
<dbReference type="AlphaFoldDB" id="A0AA39DTW0"/>
<name>A0AA39DTW0_VITRO</name>
<sequence>MSSGAARRVSRQDIQLVQNLIERCLQLYMNQKEVVETLLDQAKIEPDFTELVWQKLVEENQDFFEAYHLRLMVKHQINVFNELLKQQVDLMHRVCPTRVDSVPIPNGSQLSALQQNSACYPSEHVGPSMKPSSMHHHISSGLSNAFTNGGSSLQTSMHTTVDMSANTCRIDAPQDMLSTRTPNLGLMQGMNGGMIKPEAGYSGSSPFMFGADNTALEKRVAIGDASVTPFSSVVSNSQTLGDPLLDSDTSSYGFLGQIPQSFSLSDLTAGFSQSSDILESYPRSPFLTADTDNFMDSRGRGENQGDSKRLDTISEGLSYEDFASD</sequence>
<evidence type="ECO:0000256" key="1">
    <source>
        <dbReference type="SAM" id="MobiDB-lite"/>
    </source>
</evidence>
<dbReference type="EMBL" id="JARBHA010000008">
    <property type="protein sequence ID" value="KAJ9695410.1"/>
    <property type="molecule type" value="Genomic_DNA"/>
</dbReference>
<protein>
    <submittedName>
        <fullName evidence="2">Uncharacterized protein</fullName>
    </submittedName>
</protein>